<evidence type="ECO:0000256" key="2">
    <source>
        <dbReference type="ARBA" id="ARBA00007653"/>
    </source>
</evidence>
<dbReference type="PROSITE" id="PS01280">
    <property type="entry name" value="GIDA_1"/>
    <property type="match status" value="1"/>
</dbReference>
<dbReference type="EMBL" id="JBHLVN010000003">
    <property type="protein sequence ID" value="MFC0296059.1"/>
    <property type="molecule type" value="Genomic_DNA"/>
</dbReference>
<dbReference type="InterPro" id="IPR004416">
    <property type="entry name" value="MnmG"/>
</dbReference>
<comment type="subunit">
    <text evidence="8 10">Homodimer. Heterotetramer of two MnmE and two MnmG subunits.</text>
</comment>
<dbReference type="PRINTS" id="PR00411">
    <property type="entry name" value="PNDRDTASEI"/>
</dbReference>
<keyword evidence="10" id="KW-0963">Cytoplasm</keyword>
<evidence type="ECO:0000256" key="9">
    <source>
        <dbReference type="ARBA" id="ARBA00031800"/>
    </source>
</evidence>
<dbReference type="Pfam" id="PF01134">
    <property type="entry name" value="GIDA"/>
    <property type="match status" value="1"/>
</dbReference>
<proteinExistence type="inferred from homology"/>
<comment type="similarity">
    <text evidence="2 10">Belongs to the MnmG family.</text>
</comment>
<comment type="function">
    <text evidence="10">NAD-binding protein involved in the addition of a carboxymethylaminomethyl (cmnm) group at the wobble position (U34) of certain tRNAs, forming tRNA-cmnm(5)s(2)U34.</text>
</comment>
<dbReference type="Pfam" id="PF13932">
    <property type="entry name" value="SAM_GIDA_C"/>
    <property type="match status" value="1"/>
</dbReference>
<feature type="domain" description="tRNA uridine 5-carboxymethylaminomethyl modification enzyme C-terminal subdomain" evidence="11">
    <location>
        <begin position="545"/>
        <end position="616"/>
    </location>
</feature>
<evidence type="ECO:0000259" key="11">
    <source>
        <dbReference type="SMART" id="SM01228"/>
    </source>
</evidence>
<dbReference type="InterPro" id="IPR044920">
    <property type="entry name" value="MnmG_C_subdom_sf"/>
</dbReference>
<comment type="subcellular location">
    <subcellularLocation>
        <location evidence="10">Cytoplasm</location>
    </subcellularLocation>
</comment>
<evidence type="ECO:0000256" key="5">
    <source>
        <dbReference type="ARBA" id="ARBA00022694"/>
    </source>
</evidence>
<dbReference type="InterPro" id="IPR020595">
    <property type="entry name" value="MnmG-rel_CS"/>
</dbReference>
<dbReference type="Gene3D" id="3.50.50.60">
    <property type="entry name" value="FAD/NAD(P)-binding domain"/>
    <property type="match status" value="2"/>
</dbReference>
<dbReference type="RefSeq" id="WP_066228938.1">
    <property type="nucleotide sequence ID" value="NZ_JBHLVN010000003.1"/>
</dbReference>
<dbReference type="PROSITE" id="PS01281">
    <property type="entry name" value="GIDA_2"/>
    <property type="match status" value="1"/>
</dbReference>
<accession>A0ABV6GNP6</accession>
<evidence type="ECO:0000313" key="13">
    <source>
        <dbReference type="Proteomes" id="UP001589785"/>
    </source>
</evidence>
<keyword evidence="13" id="KW-1185">Reference proteome</keyword>
<dbReference type="SMART" id="SM01228">
    <property type="entry name" value="GIDA_assoc_3"/>
    <property type="match status" value="1"/>
</dbReference>
<name>A0ABV6GNP6_9BACL</name>
<feature type="binding site" evidence="10">
    <location>
        <position position="181"/>
    </location>
    <ligand>
        <name>FAD</name>
        <dbReference type="ChEBI" id="CHEBI:57692"/>
    </ligand>
</feature>
<comment type="caution">
    <text evidence="12">The sequence shown here is derived from an EMBL/GenBank/DDBJ whole genome shotgun (WGS) entry which is preliminary data.</text>
</comment>
<evidence type="ECO:0000256" key="7">
    <source>
        <dbReference type="ARBA" id="ARBA00023027"/>
    </source>
</evidence>
<gene>
    <name evidence="10 12" type="primary">mnmG</name>
    <name evidence="10" type="synonym">gidA</name>
    <name evidence="12" type="ORF">ACFFHQ_00945</name>
</gene>
<dbReference type="Pfam" id="PF21680">
    <property type="entry name" value="GIDA_C_1st"/>
    <property type="match status" value="1"/>
</dbReference>
<dbReference type="HAMAP" id="MF_00129">
    <property type="entry name" value="MnmG_GidA"/>
    <property type="match status" value="1"/>
</dbReference>
<keyword evidence="5 10" id="KW-0819">tRNA processing</keyword>
<dbReference type="Gene3D" id="1.10.150.570">
    <property type="entry name" value="GidA associated domain, C-terminal subdomain"/>
    <property type="match status" value="1"/>
</dbReference>
<dbReference type="SUPFAM" id="SSF51905">
    <property type="entry name" value="FAD/NAD(P)-binding domain"/>
    <property type="match status" value="1"/>
</dbReference>
<dbReference type="Gene3D" id="1.10.10.1800">
    <property type="entry name" value="tRNA uridine 5-carboxymethylaminomethyl modification enzyme MnmG/GidA"/>
    <property type="match status" value="1"/>
</dbReference>
<feature type="binding site" evidence="10">
    <location>
        <position position="370"/>
    </location>
    <ligand>
        <name>FAD</name>
        <dbReference type="ChEBI" id="CHEBI:57692"/>
    </ligand>
</feature>
<keyword evidence="7 10" id="KW-0520">NAD</keyword>
<dbReference type="InterPro" id="IPR040131">
    <property type="entry name" value="MnmG_N"/>
</dbReference>
<dbReference type="InterPro" id="IPR026904">
    <property type="entry name" value="MnmG_C"/>
</dbReference>
<feature type="binding site" evidence="10">
    <location>
        <begin position="14"/>
        <end position="19"/>
    </location>
    <ligand>
        <name>FAD</name>
        <dbReference type="ChEBI" id="CHEBI:57692"/>
    </ligand>
</feature>
<evidence type="ECO:0000256" key="1">
    <source>
        <dbReference type="ARBA" id="ARBA00001974"/>
    </source>
</evidence>
<dbReference type="InterPro" id="IPR049312">
    <property type="entry name" value="GIDA_C_N"/>
</dbReference>
<comment type="cofactor">
    <cofactor evidence="1 10">
        <name>FAD</name>
        <dbReference type="ChEBI" id="CHEBI:57692"/>
    </cofactor>
</comment>
<sequence>MDYHGGTYDVIVVGAGHAGCEAALASARIGAKTLVITLNLDMIAFMPCNPSIGGPAKGIVVREIDALGGEMAKNIDKTYIQMRMLNTGKGPAVRALRAQADKVLYQREMKKTLERQENLTLLQGKVERLIVEDGVCKGVITHTGAHYYAKAVVITTGTFLRGEIIIGDIKYSSGPNNQQPSIKLSEHLEELGFELVRFKTGTPPRVNSRTIDYSKTEIQPGDEEPRAFSYETTTYITDQLPCWLTYTTEETHRIIDENLHLSPMYSGMIKGTGPRYCPSIEDKVVRFHDKPRHQIFLEPEGRETEEVYVQGLSTSLPEHIQRKLLETIPGLEKAQLMRAGYAIEYDAIVPTQLWPTLETKLVKNLYTAGQINGTSGYEEAAGQGIMAGINAAHRALGREEIILSRSDAYIGVLIDDLVTKGTNEPYRLLTSRAEYRLLLRHDNADLRLTELGYRIGLISEERYQKFLAKKEAIEREKKRLQTVIIKPTPQVQEVIREAGGSELKDGIRAADLLRRPEMTYEHIRKLVPADEEIAPEVAEQIEIQIKYEGYIQKSLQEVERLKKMENKKIPEDIDYDAIQGLATEARQKLKQVRPLSIAQASRISGVNPADISILLVYLEQGRIARVSNE</sequence>
<keyword evidence="4 10" id="KW-0285">Flavoprotein</keyword>
<feature type="binding site" evidence="10">
    <location>
        <begin position="273"/>
        <end position="287"/>
    </location>
    <ligand>
        <name>NAD(+)</name>
        <dbReference type="ChEBI" id="CHEBI:57540"/>
    </ligand>
</feature>
<dbReference type="Proteomes" id="UP001589785">
    <property type="component" value="Unassembled WGS sequence"/>
</dbReference>
<dbReference type="InterPro" id="IPR036188">
    <property type="entry name" value="FAD/NAD-bd_sf"/>
</dbReference>
<evidence type="ECO:0000256" key="4">
    <source>
        <dbReference type="ARBA" id="ARBA00022630"/>
    </source>
</evidence>
<protein>
    <recommendedName>
        <fullName evidence="3 10">tRNA uridine 5-carboxymethylaminomethyl modification enzyme MnmG</fullName>
    </recommendedName>
    <alternativeName>
        <fullName evidence="9 10">Glucose-inhibited division protein A</fullName>
    </alternativeName>
</protein>
<evidence type="ECO:0000256" key="8">
    <source>
        <dbReference type="ARBA" id="ARBA00025948"/>
    </source>
</evidence>
<dbReference type="NCBIfam" id="TIGR00136">
    <property type="entry name" value="mnmG_gidA"/>
    <property type="match status" value="1"/>
</dbReference>
<dbReference type="PANTHER" id="PTHR11806:SF0">
    <property type="entry name" value="PROTEIN MTO1 HOMOLOG, MITOCHONDRIAL"/>
    <property type="match status" value="1"/>
</dbReference>
<reference evidence="12 13" key="1">
    <citation type="submission" date="2024-09" db="EMBL/GenBank/DDBJ databases">
        <authorList>
            <person name="Sun Q."/>
            <person name="Mori K."/>
        </authorList>
    </citation>
    <scope>NUCLEOTIDE SEQUENCE [LARGE SCALE GENOMIC DNA]</scope>
    <source>
        <strain evidence="12 13">CCM 7224</strain>
    </source>
</reference>
<organism evidence="12 13">
    <name type="scientific">Geobacillus jurassicus</name>
    <dbReference type="NCBI Taxonomy" id="235932"/>
    <lineage>
        <taxon>Bacteria</taxon>
        <taxon>Bacillati</taxon>
        <taxon>Bacillota</taxon>
        <taxon>Bacilli</taxon>
        <taxon>Bacillales</taxon>
        <taxon>Anoxybacillaceae</taxon>
        <taxon>Geobacillus</taxon>
    </lineage>
</organism>
<evidence type="ECO:0000313" key="12">
    <source>
        <dbReference type="EMBL" id="MFC0296059.1"/>
    </source>
</evidence>
<dbReference type="InterPro" id="IPR047001">
    <property type="entry name" value="MnmG_C_subdom"/>
</dbReference>
<evidence type="ECO:0000256" key="3">
    <source>
        <dbReference type="ARBA" id="ARBA00020461"/>
    </source>
</evidence>
<evidence type="ECO:0000256" key="10">
    <source>
        <dbReference type="HAMAP-Rule" id="MF_00129"/>
    </source>
</evidence>
<keyword evidence="6 10" id="KW-0274">FAD</keyword>
<dbReference type="PANTHER" id="PTHR11806">
    <property type="entry name" value="GLUCOSE INHIBITED DIVISION PROTEIN A"/>
    <property type="match status" value="1"/>
</dbReference>
<evidence type="ECO:0000256" key="6">
    <source>
        <dbReference type="ARBA" id="ARBA00022827"/>
    </source>
</evidence>
<dbReference type="InterPro" id="IPR002218">
    <property type="entry name" value="MnmG-rel"/>
</dbReference>
<feature type="binding site" evidence="10">
    <location>
        <position position="126"/>
    </location>
    <ligand>
        <name>FAD</name>
        <dbReference type="ChEBI" id="CHEBI:57692"/>
    </ligand>
</feature>